<evidence type="ECO:0000259" key="9">
    <source>
        <dbReference type="PROSITE" id="PS51294"/>
    </source>
</evidence>
<dbReference type="CDD" id="cd00167">
    <property type="entry name" value="SANT"/>
    <property type="match status" value="2"/>
</dbReference>
<keyword evidence="3" id="KW-0805">Transcription regulation</keyword>
<gene>
    <name evidence="10" type="ORF">QYE76_030050</name>
</gene>
<dbReference type="PROSITE" id="PS50090">
    <property type="entry name" value="MYB_LIKE"/>
    <property type="match status" value="2"/>
</dbReference>
<evidence type="ECO:0000256" key="1">
    <source>
        <dbReference type="ARBA" id="ARBA00004123"/>
    </source>
</evidence>
<evidence type="ECO:0000256" key="7">
    <source>
        <dbReference type="SAM" id="MobiDB-lite"/>
    </source>
</evidence>
<dbReference type="FunFam" id="1.10.10.60:FF:000060">
    <property type="entry name" value="MYB transcription factor"/>
    <property type="match status" value="1"/>
</dbReference>
<dbReference type="PANTHER" id="PTHR47996:SF3">
    <property type="entry name" value="TRANSCRIPTION FACTOR DUO1"/>
    <property type="match status" value="1"/>
</dbReference>
<dbReference type="FunFam" id="1.10.10.60:FF:000351">
    <property type="entry name" value="Transcription factor GAMYB"/>
    <property type="match status" value="1"/>
</dbReference>
<evidence type="ECO:0000256" key="4">
    <source>
        <dbReference type="ARBA" id="ARBA00023125"/>
    </source>
</evidence>
<dbReference type="SMART" id="SM00717">
    <property type="entry name" value="SANT"/>
    <property type="match status" value="2"/>
</dbReference>
<dbReference type="AlphaFoldDB" id="A0AAD8VG47"/>
<protein>
    <submittedName>
        <fullName evidence="10">Uncharacterized protein</fullName>
    </submittedName>
</protein>
<name>A0AAD8VG47_LOLMU</name>
<keyword evidence="2" id="KW-0677">Repeat</keyword>
<evidence type="ECO:0000313" key="11">
    <source>
        <dbReference type="Proteomes" id="UP001231189"/>
    </source>
</evidence>
<dbReference type="InterPro" id="IPR053106">
    <property type="entry name" value="Plant_Male-Germline_Reg_TFs"/>
</dbReference>
<evidence type="ECO:0000256" key="5">
    <source>
        <dbReference type="ARBA" id="ARBA00023163"/>
    </source>
</evidence>
<dbReference type="InterPro" id="IPR017930">
    <property type="entry name" value="Myb_dom"/>
</dbReference>
<proteinExistence type="predicted"/>
<dbReference type="Proteomes" id="UP001231189">
    <property type="component" value="Unassembled WGS sequence"/>
</dbReference>
<keyword evidence="6" id="KW-0539">Nucleus</keyword>
<accession>A0AAD8VG47</accession>
<evidence type="ECO:0000256" key="2">
    <source>
        <dbReference type="ARBA" id="ARBA00022737"/>
    </source>
</evidence>
<feature type="domain" description="HTH myb-type" evidence="9">
    <location>
        <begin position="66"/>
        <end position="117"/>
    </location>
</feature>
<feature type="compositionally biased region" description="Low complexity" evidence="7">
    <location>
        <begin position="132"/>
        <end position="151"/>
    </location>
</feature>
<evidence type="ECO:0000256" key="3">
    <source>
        <dbReference type="ARBA" id="ARBA00023015"/>
    </source>
</evidence>
<keyword evidence="5" id="KW-0804">Transcription</keyword>
<feature type="region of interest" description="Disordered" evidence="7">
    <location>
        <begin position="185"/>
        <end position="204"/>
    </location>
</feature>
<sequence>MHPRGGGDRAAVRKGPWTAEEDEVLRQHVREHGPREWSSIRSKGLLPRTGKSCRLRWVNKLRPNLKTGCKFSAEEERVVIELQAQFGNKWARISTYLPGRTDNDVKNFWSTRQKRLARMLRAPLSRRRPAAARHSATGGTGGAPSSSPAASRDQLLRAPEPEPLRQDQVPCFGTMIPFQETPMNQHHIGESSQEPPPTAVGSPFHGLLGHGSILPSPIGFAAAGCSSSYGAAPEAHHPLSFLYAGDPALMVDAAGFVDSSALIHGGGVAYLEPKRELEEQQPPAGFFGLGEDDDDVYGHIVSARRGAPDVRFDDLAPEMFDFFELPPSPPSSPPTRP</sequence>
<dbReference type="InterPro" id="IPR001005">
    <property type="entry name" value="SANT/Myb"/>
</dbReference>
<dbReference type="SUPFAM" id="SSF46689">
    <property type="entry name" value="Homeodomain-like"/>
    <property type="match status" value="1"/>
</dbReference>
<comment type="subcellular location">
    <subcellularLocation>
        <location evidence="1">Nucleus</location>
    </subcellularLocation>
</comment>
<dbReference type="PROSITE" id="PS51294">
    <property type="entry name" value="HTH_MYB"/>
    <property type="match status" value="2"/>
</dbReference>
<dbReference type="GO" id="GO:0005634">
    <property type="term" value="C:nucleus"/>
    <property type="evidence" value="ECO:0007669"/>
    <property type="project" value="UniProtKB-SubCell"/>
</dbReference>
<reference evidence="10" key="1">
    <citation type="submission" date="2023-07" db="EMBL/GenBank/DDBJ databases">
        <title>A chromosome-level genome assembly of Lolium multiflorum.</title>
        <authorList>
            <person name="Chen Y."/>
            <person name="Copetti D."/>
            <person name="Kolliker R."/>
            <person name="Studer B."/>
        </authorList>
    </citation>
    <scope>NUCLEOTIDE SEQUENCE</scope>
    <source>
        <strain evidence="10">02402/16</strain>
        <tissue evidence="10">Leaf</tissue>
    </source>
</reference>
<feature type="domain" description="HTH myb-type" evidence="9">
    <location>
        <begin position="9"/>
        <end position="65"/>
    </location>
</feature>
<dbReference type="Pfam" id="PF00249">
    <property type="entry name" value="Myb_DNA-binding"/>
    <property type="match status" value="2"/>
</dbReference>
<keyword evidence="4" id="KW-0238">DNA-binding</keyword>
<dbReference type="GO" id="GO:0003677">
    <property type="term" value="F:DNA binding"/>
    <property type="evidence" value="ECO:0007669"/>
    <property type="project" value="UniProtKB-KW"/>
</dbReference>
<dbReference type="EMBL" id="JAUUTY010000007">
    <property type="protein sequence ID" value="KAK1606377.1"/>
    <property type="molecule type" value="Genomic_DNA"/>
</dbReference>
<organism evidence="10 11">
    <name type="scientific">Lolium multiflorum</name>
    <name type="common">Italian ryegrass</name>
    <name type="synonym">Lolium perenne subsp. multiflorum</name>
    <dbReference type="NCBI Taxonomy" id="4521"/>
    <lineage>
        <taxon>Eukaryota</taxon>
        <taxon>Viridiplantae</taxon>
        <taxon>Streptophyta</taxon>
        <taxon>Embryophyta</taxon>
        <taxon>Tracheophyta</taxon>
        <taxon>Spermatophyta</taxon>
        <taxon>Magnoliopsida</taxon>
        <taxon>Liliopsida</taxon>
        <taxon>Poales</taxon>
        <taxon>Poaceae</taxon>
        <taxon>BOP clade</taxon>
        <taxon>Pooideae</taxon>
        <taxon>Poodae</taxon>
        <taxon>Poeae</taxon>
        <taxon>Poeae Chloroplast Group 2 (Poeae type)</taxon>
        <taxon>Loliodinae</taxon>
        <taxon>Loliinae</taxon>
        <taxon>Lolium</taxon>
    </lineage>
</organism>
<feature type="compositionally biased region" description="Basic residues" evidence="7">
    <location>
        <begin position="120"/>
        <end position="131"/>
    </location>
</feature>
<feature type="domain" description="Myb-like" evidence="8">
    <location>
        <begin position="70"/>
        <end position="113"/>
    </location>
</feature>
<comment type="caution">
    <text evidence="10">The sequence shown here is derived from an EMBL/GenBank/DDBJ whole genome shotgun (WGS) entry which is preliminary data.</text>
</comment>
<keyword evidence="11" id="KW-1185">Reference proteome</keyword>
<dbReference type="InterPro" id="IPR009057">
    <property type="entry name" value="Homeodomain-like_sf"/>
</dbReference>
<evidence type="ECO:0000313" key="10">
    <source>
        <dbReference type="EMBL" id="KAK1606377.1"/>
    </source>
</evidence>
<feature type="domain" description="Myb-like" evidence="8">
    <location>
        <begin position="9"/>
        <end position="61"/>
    </location>
</feature>
<dbReference type="Gene3D" id="1.10.10.60">
    <property type="entry name" value="Homeodomain-like"/>
    <property type="match status" value="2"/>
</dbReference>
<evidence type="ECO:0000256" key="6">
    <source>
        <dbReference type="ARBA" id="ARBA00023242"/>
    </source>
</evidence>
<feature type="region of interest" description="Disordered" evidence="7">
    <location>
        <begin position="120"/>
        <end position="153"/>
    </location>
</feature>
<dbReference type="PANTHER" id="PTHR47996">
    <property type="entry name" value="TRANSCRIPTION FACTOR DUO1"/>
    <property type="match status" value="1"/>
</dbReference>
<evidence type="ECO:0000259" key="8">
    <source>
        <dbReference type="PROSITE" id="PS50090"/>
    </source>
</evidence>